<reference evidence="1 2" key="1">
    <citation type="journal article" date="2018" name="New Phytol.">
        <title>Phylogenomics of Endogonaceae and evolution of mycorrhizas within Mucoromycota.</title>
        <authorList>
            <person name="Chang Y."/>
            <person name="Desiro A."/>
            <person name="Na H."/>
            <person name="Sandor L."/>
            <person name="Lipzen A."/>
            <person name="Clum A."/>
            <person name="Barry K."/>
            <person name="Grigoriev I.V."/>
            <person name="Martin F.M."/>
            <person name="Stajich J.E."/>
            <person name="Smith M.E."/>
            <person name="Bonito G."/>
            <person name="Spatafora J.W."/>
        </authorList>
    </citation>
    <scope>NUCLEOTIDE SEQUENCE [LARGE SCALE GENOMIC DNA]</scope>
    <source>
        <strain evidence="1 2">GMNB39</strain>
    </source>
</reference>
<evidence type="ECO:0000313" key="2">
    <source>
        <dbReference type="Proteomes" id="UP000268093"/>
    </source>
</evidence>
<proteinExistence type="predicted"/>
<dbReference type="OrthoDB" id="2429120at2759"/>
<comment type="caution">
    <text evidence="1">The sequence shown here is derived from an EMBL/GenBank/DDBJ whole genome shotgun (WGS) entry which is preliminary data.</text>
</comment>
<sequence>MLMEFRQHCIEKAHSDDLENVTQVLALNHVFLFEDGKENNLREMFDGELWMAVVNDIEKQSVSYRLSNDDILRCHAMSEAASHTFEDCKSLLRKWQQQEADGDVLTEFFESMYLQQESWWNQEDAFVHEILGPVLKPFFASNKLLKRNWSTDTLDASSHRKKKFDPSLQGRKPDFSVFTSVKSKKEFLFVAEIKSPKHRGRSDLLDDKAKLGNEMKDSLDMMIDDGIENDDVIICGLLVQGFRYSVYTIDLKYDGVYRMALLGQFFLPRDNHDFWGLANAIQILMKAKIIVTHTCEICVKGLRTSKFKSKVVSKEQDLVAVGGENELLKTPQRKLMVRGSFFTPIKVPI</sequence>
<organism evidence="1 2">
    <name type="scientific">Jimgerdemannia flammicorona</name>
    <dbReference type="NCBI Taxonomy" id="994334"/>
    <lineage>
        <taxon>Eukaryota</taxon>
        <taxon>Fungi</taxon>
        <taxon>Fungi incertae sedis</taxon>
        <taxon>Mucoromycota</taxon>
        <taxon>Mucoromycotina</taxon>
        <taxon>Endogonomycetes</taxon>
        <taxon>Endogonales</taxon>
        <taxon>Endogonaceae</taxon>
        <taxon>Jimgerdemannia</taxon>
    </lineage>
</organism>
<dbReference type="AlphaFoldDB" id="A0A433D8Y5"/>
<protein>
    <recommendedName>
        <fullName evidence="3">Fungal-type protein kinase domain-containing protein</fullName>
    </recommendedName>
</protein>
<dbReference type="Proteomes" id="UP000268093">
    <property type="component" value="Unassembled WGS sequence"/>
</dbReference>
<gene>
    <name evidence="1" type="ORF">BC936DRAFT_145863</name>
</gene>
<keyword evidence="2" id="KW-1185">Reference proteome</keyword>
<evidence type="ECO:0008006" key="3">
    <source>
        <dbReference type="Google" id="ProtNLM"/>
    </source>
</evidence>
<accession>A0A433D8Y5</accession>
<dbReference type="EMBL" id="RBNI01004682">
    <property type="protein sequence ID" value="RUP47319.1"/>
    <property type="molecule type" value="Genomic_DNA"/>
</dbReference>
<evidence type="ECO:0000313" key="1">
    <source>
        <dbReference type="EMBL" id="RUP47319.1"/>
    </source>
</evidence>
<name>A0A433D8Y5_9FUNG</name>